<dbReference type="InterPro" id="IPR005651">
    <property type="entry name" value="Trm112-like"/>
</dbReference>
<protein>
    <recommendedName>
        <fullName evidence="2">Methyltransferase type 11 domain-containing protein</fullName>
    </recommendedName>
</protein>
<dbReference type="PANTHER" id="PTHR44068">
    <property type="entry name" value="ZGC:194242"/>
    <property type="match status" value="1"/>
</dbReference>
<evidence type="ECO:0000313" key="3">
    <source>
        <dbReference type="EMBL" id="SVB81953.1"/>
    </source>
</evidence>
<dbReference type="InterPro" id="IPR013216">
    <property type="entry name" value="Methyltransf_11"/>
</dbReference>
<organism evidence="3">
    <name type="scientific">marine metagenome</name>
    <dbReference type="NCBI Taxonomy" id="408172"/>
    <lineage>
        <taxon>unclassified sequences</taxon>
        <taxon>metagenomes</taxon>
        <taxon>ecological metagenomes</taxon>
    </lineage>
</organism>
<dbReference type="Pfam" id="PF08241">
    <property type="entry name" value="Methyltransf_11"/>
    <property type="match status" value="1"/>
</dbReference>
<dbReference type="InterPro" id="IPR029063">
    <property type="entry name" value="SAM-dependent_MTases_sf"/>
</dbReference>
<name>A0A382H594_9ZZZZ</name>
<dbReference type="AlphaFoldDB" id="A0A382H594"/>
<accession>A0A382H594</accession>
<keyword evidence="1" id="KW-0808">Transferase</keyword>
<evidence type="ECO:0000256" key="1">
    <source>
        <dbReference type="ARBA" id="ARBA00022679"/>
    </source>
</evidence>
<proteinExistence type="predicted"/>
<dbReference type="Pfam" id="PF03966">
    <property type="entry name" value="Trm112p"/>
    <property type="match status" value="1"/>
</dbReference>
<dbReference type="Gene3D" id="3.40.50.150">
    <property type="entry name" value="Vaccinia Virus protein VP39"/>
    <property type="match status" value="1"/>
</dbReference>
<sequence length="249" mass="26838">MKPHILQYFRCPDCLAPLRLDTSAINIVERDSAARLVPCSGLCSSSGHGQHHHGCMECTQIEVMSGTLTCNSCSNRYPIDHGIPKLLIRDSSADDVVKARTARSFGYLWGRVGPSAHVTSRPYHFEKMSSALSLPTLTGFVLDAGCGEGIDLANQARDPGVEVVGVELSDGGCHTSFARVEQLVGAHVVQADLCRLPFDEATFDAIYSYGVLHHVPTPFRAAAEAARVGKGGAQVAVYVYEDFSERFVG</sequence>
<dbReference type="InterPro" id="IPR050447">
    <property type="entry name" value="Erg6_SMT_methyltransf"/>
</dbReference>
<dbReference type="EMBL" id="UINC01059016">
    <property type="protein sequence ID" value="SVB81953.1"/>
    <property type="molecule type" value="Genomic_DNA"/>
</dbReference>
<gene>
    <name evidence="3" type="ORF">METZ01_LOCUS234807</name>
</gene>
<dbReference type="PANTHER" id="PTHR44068:SF11">
    <property type="entry name" value="GERANYL DIPHOSPHATE 2-C-METHYLTRANSFERASE"/>
    <property type="match status" value="1"/>
</dbReference>
<dbReference type="Gene3D" id="2.20.25.10">
    <property type="match status" value="1"/>
</dbReference>
<feature type="non-terminal residue" evidence="3">
    <location>
        <position position="249"/>
    </location>
</feature>
<feature type="domain" description="Methyltransferase type 11" evidence="2">
    <location>
        <begin position="142"/>
        <end position="235"/>
    </location>
</feature>
<dbReference type="CDD" id="cd02440">
    <property type="entry name" value="AdoMet_MTases"/>
    <property type="match status" value="1"/>
</dbReference>
<dbReference type="GO" id="GO:0008757">
    <property type="term" value="F:S-adenosylmethionine-dependent methyltransferase activity"/>
    <property type="evidence" value="ECO:0007669"/>
    <property type="project" value="InterPro"/>
</dbReference>
<evidence type="ECO:0000259" key="2">
    <source>
        <dbReference type="Pfam" id="PF08241"/>
    </source>
</evidence>
<reference evidence="3" key="1">
    <citation type="submission" date="2018-05" db="EMBL/GenBank/DDBJ databases">
        <authorList>
            <person name="Lanie J.A."/>
            <person name="Ng W.-L."/>
            <person name="Kazmierczak K.M."/>
            <person name="Andrzejewski T.M."/>
            <person name="Davidsen T.M."/>
            <person name="Wayne K.J."/>
            <person name="Tettelin H."/>
            <person name="Glass J.I."/>
            <person name="Rusch D."/>
            <person name="Podicherti R."/>
            <person name="Tsui H.-C.T."/>
            <person name="Winkler M.E."/>
        </authorList>
    </citation>
    <scope>NUCLEOTIDE SEQUENCE</scope>
</reference>
<dbReference type="SUPFAM" id="SSF53335">
    <property type="entry name" value="S-adenosyl-L-methionine-dependent methyltransferases"/>
    <property type="match status" value="1"/>
</dbReference>
<dbReference type="SUPFAM" id="SSF158997">
    <property type="entry name" value="Trm112p-like"/>
    <property type="match status" value="1"/>
</dbReference>